<keyword evidence="2" id="KW-1185">Reference proteome</keyword>
<comment type="caution">
    <text evidence="1">The sequence shown here is derived from an EMBL/GenBank/DDBJ whole genome shotgun (WGS) entry which is preliminary data.</text>
</comment>
<name>E8LBX4_9FIRM</name>
<accession>E8LBX4</accession>
<sequence length="96" mass="11549">MLPHSWKRINVLNFDVWEGIYKPDSKIRKGVHKLPLTYFIWKRGNLLYLQVREGFYNLHLDISKALYYLNFTAQLKTASIYCRNQKGRLHQFCLTN</sequence>
<reference evidence="1 2" key="1">
    <citation type="submission" date="2011-01" db="EMBL/GenBank/DDBJ databases">
        <authorList>
            <person name="Weinstock G."/>
            <person name="Sodergren E."/>
            <person name="Clifton S."/>
            <person name="Fulton L."/>
            <person name="Fulton B."/>
            <person name="Courtney L."/>
            <person name="Fronick C."/>
            <person name="Harrison M."/>
            <person name="Strong C."/>
            <person name="Farmer C."/>
            <person name="Delahaunty K."/>
            <person name="Markovic C."/>
            <person name="Hall O."/>
            <person name="Minx P."/>
            <person name="Tomlinson C."/>
            <person name="Mitreva M."/>
            <person name="Hou S."/>
            <person name="Chen J."/>
            <person name="Wollam A."/>
            <person name="Pepin K.H."/>
            <person name="Johnson M."/>
            <person name="Bhonagiri V."/>
            <person name="Zhang X."/>
            <person name="Suruliraj S."/>
            <person name="Warren W."/>
            <person name="Chinwalla A."/>
            <person name="Mardis E.R."/>
            <person name="Wilson R.K."/>
        </authorList>
    </citation>
    <scope>NUCLEOTIDE SEQUENCE [LARGE SCALE GENOMIC DNA]</scope>
    <source>
        <strain evidence="1 2">YIT 12067</strain>
    </source>
</reference>
<protein>
    <submittedName>
        <fullName evidence="1">Uncharacterized protein</fullName>
    </submittedName>
</protein>
<dbReference type="AlphaFoldDB" id="E8LBX4"/>
<gene>
    <name evidence="1" type="ORF">HMPREF9443_00337</name>
</gene>
<dbReference type="HOGENOM" id="CLU_2357265_0_0_9"/>
<dbReference type="EMBL" id="AEVN01000012">
    <property type="protein sequence ID" value="EFY05639.1"/>
    <property type="molecule type" value="Genomic_DNA"/>
</dbReference>
<organism evidence="1 2">
    <name type="scientific">Phascolarctobacterium succinatutens YIT 12067</name>
    <dbReference type="NCBI Taxonomy" id="626939"/>
    <lineage>
        <taxon>Bacteria</taxon>
        <taxon>Bacillati</taxon>
        <taxon>Bacillota</taxon>
        <taxon>Negativicutes</taxon>
        <taxon>Acidaminococcales</taxon>
        <taxon>Acidaminococcaceae</taxon>
        <taxon>Phascolarctobacterium</taxon>
    </lineage>
</organism>
<evidence type="ECO:0000313" key="1">
    <source>
        <dbReference type="EMBL" id="EFY05639.1"/>
    </source>
</evidence>
<dbReference type="Proteomes" id="UP000004923">
    <property type="component" value="Unassembled WGS sequence"/>
</dbReference>
<evidence type="ECO:0000313" key="2">
    <source>
        <dbReference type="Proteomes" id="UP000004923"/>
    </source>
</evidence>
<proteinExistence type="predicted"/>